<feature type="signal peptide" evidence="1">
    <location>
        <begin position="1"/>
        <end position="28"/>
    </location>
</feature>
<dbReference type="Proteomes" id="UP000298653">
    <property type="component" value="Chromosome"/>
</dbReference>
<dbReference type="EC" id="3.5.1.28" evidence="3"/>
<dbReference type="AlphaFoldDB" id="A0A4P8IHG5"/>
<dbReference type="EMBL" id="CP040058">
    <property type="protein sequence ID" value="QCP36275.1"/>
    <property type="molecule type" value="Genomic_DNA"/>
</dbReference>
<evidence type="ECO:0000259" key="2">
    <source>
        <dbReference type="SMART" id="SM00047"/>
    </source>
</evidence>
<sequence length="468" mass="52202">MNTMKIKGLKILAVSTVLSLSMTASVFAGSLALRYSGKNRTYTGKQLSFYYKGKKIDLGKAPGIQINKVNMLPYYNAIVKNGPKVKRSYNSKTGKLVLTNGSKTITFYKNKKYAYTNGVKRTFTTAPLTVKYRSINKNYILVPAKFTAKYLGISYTYSSSAKRIDYAKPAASNNSSSTVKSNTTTKYNTTLTNYIKKQQAEWKTYGGKTIDYKKYIPVTTDNTNSFQFLRLDTYHPVNASKFSSTLQTMLSKKSGSVLSGKASVITSSASTYKIDPLYFLCQTIHESGYGTSTLAKGKAVTQVITGDSLYPKLKKGEDSTKVTAFKPVTKAEKKAGEKNGKKYYKINDNAYYEVKDIPSKKVYNLYGIKAYDNAPQLGGFSYAYYQGWTSVDKAIQGAAKYVSNNYIHHASYKQNTLYKIRYSPYLADLGHQYASDPAYAQSIGKLMNTYKDVYSSTNGFVYDTPVFN</sequence>
<keyword evidence="3" id="KW-0378">Hydrolase</keyword>
<feature type="domain" description="Mannosyl-glycoprotein endo-beta-N-acetylglucosamidase-like" evidence="2">
    <location>
        <begin position="330"/>
        <end position="455"/>
    </location>
</feature>
<accession>A0A4P8IHG5</accession>
<dbReference type="InterPro" id="IPR002901">
    <property type="entry name" value="MGlyc_endo_b_GlcNAc-like_dom"/>
</dbReference>
<dbReference type="Gene3D" id="1.10.530.10">
    <property type="match status" value="1"/>
</dbReference>
<dbReference type="Pfam" id="PF07833">
    <property type="entry name" value="Cu_amine_oxidN1"/>
    <property type="match status" value="1"/>
</dbReference>
<feature type="chain" id="PRO_5020456382" evidence="1">
    <location>
        <begin position="29"/>
        <end position="468"/>
    </location>
</feature>
<dbReference type="GO" id="GO:0008745">
    <property type="term" value="F:N-acetylmuramoyl-L-alanine amidase activity"/>
    <property type="evidence" value="ECO:0007669"/>
    <property type="project" value="UniProtKB-EC"/>
</dbReference>
<protein>
    <submittedName>
        <fullName evidence="3">N-acetylmuramoyl-L-alanine amidase</fullName>
        <ecNumber evidence="3">3.5.1.28</ecNumber>
    </submittedName>
</protein>
<dbReference type="SUPFAM" id="SSF55383">
    <property type="entry name" value="Copper amine oxidase, domain N"/>
    <property type="match status" value="1"/>
</dbReference>
<dbReference type="InterPro" id="IPR012854">
    <property type="entry name" value="Cu_amine_oxidase-like_N"/>
</dbReference>
<evidence type="ECO:0000313" key="4">
    <source>
        <dbReference type="Proteomes" id="UP000298653"/>
    </source>
</evidence>
<dbReference type="KEGG" id="arf:AR1Y2_2821"/>
<name>A0A4P8IHG5_9FIRM</name>
<keyword evidence="4" id="KW-1185">Reference proteome</keyword>
<dbReference type="RefSeq" id="WP_243118763.1">
    <property type="nucleotide sequence ID" value="NZ_CP040058.1"/>
</dbReference>
<dbReference type="SMART" id="SM00047">
    <property type="entry name" value="LYZ2"/>
    <property type="match status" value="1"/>
</dbReference>
<dbReference type="Gene3D" id="3.30.457.10">
    <property type="entry name" value="Copper amine oxidase-like, N-terminal domain"/>
    <property type="match status" value="1"/>
</dbReference>
<proteinExistence type="predicted"/>
<dbReference type="InterPro" id="IPR036582">
    <property type="entry name" value="Mao_N_sf"/>
</dbReference>
<reference evidence="3 4" key="1">
    <citation type="submission" date="2019-05" db="EMBL/GenBank/DDBJ databases">
        <title>Complete genome sequencing of Anaerostipes rhamnosivorans.</title>
        <authorList>
            <person name="Bui T.P.N."/>
            <person name="de Vos W.M."/>
        </authorList>
    </citation>
    <scope>NUCLEOTIDE SEQUENCE [LARGE SCALE GENOMIC DNA]</scope>
    <source>
        <strain evidence="3 4">1y2</strain>
    </source>
</reference>
<dbReference type="GO" id="GO:0004040">
    <property type="term" value="F:amidase activity"/>
    <property type="evidence" value="ECO:0007669"/>
    <property type="project" value="InterPro"/>
</dbReference>
<evidence type="ECO:0000256" key="1">
    <source>
        <dbReference type="SAM" id="SignalP"/>
    </source>
</evidence>
<keyword evidence="1" id="KW-0732">Signal</keyword>
<gene>
    <name evidence="3" type="ORF">AR1Y2_2821</name>
</gene>
<organism evidence="3 4">
    <name type="scientific">Anaerostipes rhamnosivorans</name>
    <dbReference type="NCBI Taxonomy" id="1229621"/>
    <lineage>
        <taxon>Bacteria</taxon>
        <taxon>Bacillati</taxon>
        <taxon>Bacillota</taxon>
        <taxon>Clostridia</taxon>
        <taxon>Lachnospirales</taxon>
        <taxon>Lachnospiraceae</taxon>
        <taxon>Anaerostipes</taxon>
    </lineage>
</organism>
<evidence type="ECO:0000313" key="3">
    <source>
        <dbReference type="EMBL" id="QCP36275.1"/>
    </source>
</evidence>